<dbReference type="KEGG" id="eha:Ethha_2229"/>
<proteinExistence type="predicted"/>
<evidence type="ECO:0000313" key="2">
    <source>
        <dbReference type="Proteomes" id="UP000001551"/>
    </source>
</evidence>
<sequence length="65" mass="7351">MTDKRVGRHCSFLNLYVGIHVKYEKNGTFVRSCEESGCSNSKCNLSRSFMGSRTLGQDALDYPKK</sequence>
<accession>E6U4D7</accession>
<dbReference type="EMBL" id="CP002400">
    <property type="protein sequence ID" value="ADU27744.1"/>
    <property type="molecule type" value="Genomic_DNA"/>
</dbReference>
<organism evidence="1 2">
    <name type="scientific">Ethanoligenens harbinense (strain DSM 18485 / JCM 12961 / CGMCC 1.5033 / YUAN-3)</name>
    <dbReference type="NCBI Taxonomy" id="663278"/>
    <lineage>
        <taxon>Bacteria</taxon>
        <taxon>Bacillati</taxon>
        <taxon>Bacillota</taxon>
        <taxon>Clostridia</taxon>
        <taxon>Eubacteriales</taxon>
        <taxon>Oscillospiraceae</taxon>
        <taxon>Ethanoligenens</taxon>
    </lineage>
</organism>
<reference evidence="1 2" key="1">
    <citation type="submission" date="2010-12" db="EMBL/GenBank/DDBJ databases">
        <title>Complete sequence of Ethanoligenens harbinense YUAN-3.</title>
        <authorList>
            <person name="Lucas S."/>
            <person name="Copeland A."/>
            <person name="Lapidus A."/>
            <person name="Cheng J.-F."/>
            <person name="Bruce D."/>
            <person name="Goodwin L."/>
            <person name="Pitluck S."/>
            <person name="Chertkov O."/>
            <person name="Misra M."/>
            <person name="Detter J.C."/>
            <person name="Han C."/>
            <person name="Tapia R."/>
            <person name="Land M."/>
            <person name="Hauser L."/>
            <person name="Jeffries C."/>
            <person name="Kyrpides N."/>
            <person name="Ivanova N."/>
            <person name="Mikhailova N."/>
            <person name="Wang A."/>
            <person name="Mouttaki H."/>
            <person name="He Z."/>
            <person name="Zhou J."/>
            <person name="Hemme C.L."/>
            <person name="Woyke T."/>
        </authorList>
    </citation>
    <scope>NUCLEOTIDE SEQUENCE [LARGE SCALE GENOMIC DNA]</scope>
    <source>
        <strain evidence="2">DSM 18485 / JCM 12961 / CGMCC 1.5033 / YUAN-3</strain>
    </source>
</reference>
<gene>
    <name evidence="1" type="ordered locus">Ethha_2229</name>
</gene>
<dbReference type="AlphaFoldDB" id="E6U4D7"/>
<protein>
    <submittedName>
        <fullName evidence="1">Uncharacterized protein</fullName>
    </submittedName>
</protein>
<dbReference type="Proteomes" id="UP000001551">
    <property type="component" value="Chromosome"/>
</dbReference>
<name>E6U4D7_ETHHY</name>
<evidence type="ECO:0000313" key="1">
    <source>
        <dbReference type="EMBL" id="ADU27744.1"/>
    </source>
</evidence>
<keyword evidence="2" id="KW-1185">Reference proteome</keyword>
<dbReference type="HOGENOM" id="CLU_2843284_0_0_9"/>